<dbReference type="InterPro" id="IPR003131">
    <property type="entry name" value="T1-type_BTB"/>
</dbReference>
<keyword evidence="3" id="KW-0863">Zinc-finger</keyword>
<dbReference type="Gene3D" id="3.30.710.10">
    <property type="entry name" value="Potassium Channel Kv1.1, Chain A"/>
    <property type="match status" value="1"/>
</dbReference>
<dbReference type="Proteomes" id="UP001145742">
    <property type="component" value="Unassembled WGS sequence"/>
</dbReference>
<name>A0ABQ9DLR0_9PASS</name>
<dbReference type="PANTHER" id="PTHR23101:SF126">
    <property type="entry name" value="RAB5 GDP_GTP EXCHANGE FACTOR"/>
    <property type="match status" value="1"/>
</dbReference>
<evidence type="ECO:0000256" key="1">
    <source>
        <dbReference type="ARBA" id="ARBA00004514"/>
    </source>
</evidence>
<dbReference type="PROSITE" id="PS51036">
    <property type="entry name" value="ZF_A20"/>
    <property type="match status" value="1"/>
</dbReference>
<dbReference type="InterPro" id="IPR057890">
    <property type="entry name" value="KCTD7/14_C"/>
</dbReference>
<dbReference type="SUPFAM" id="SSF54695">
    <property type="entry name" value="POZ domain"/>
    <property type="match status" value="1"/>
</dbReference>
<evidence type="ECO:0000259" key="7">
    <source>
        <dbReference type="PROSITE" id="PS51036"/>
    </source>
</evidence>
<comment type="caution">
    <text evidence="9">The sequence shown here is derived from an EMBL/GenBank/DDBJ whole genome shotgun (WGS) entry which is preliminary data.</text>
</comment>
<reference evidence="9" key="1">
    <citation type="submission" date="2019-10" db="EMBL/GenBank/DDBJ databases">
        <authorList>
            <person name="Soares A.E.R."/>
            <person name="Aleixo A."/>
            <person name="Schneider P."/>
            <person name="Miyaki C.Y."/>
            <person name="Schneider M.P."/>
            <person name="Mello C."/>
            <person name="Vasconcelos A.T.R."/>
        </authorList>
    </citation>
    <scope>NUCLEOTIDE SEQUENCE</scope>
    <source>
        <tissue evidence="9">Muscle</tissue>
    </source>
</reference>
<evidence type="ECO:0000313" key="10">
    <source>
        <dbReference type="Proteomes" id="UP001145742"/>
    </source>
</evidence>
<feature type="domain" description="A20-type" evidence="7">
    <location>
        <begin position="304"/>
        <end position="338"/>
    </location>
</feature>
<dbReference type="InterPro" id="IPR011333">
    <property type="entry name" value="SKP1/BTB/POZ_sf"/>
</dbReference>
<evidence type="ECO:0000256" key="6">
    <source>
        <dbReference type="SAM" id="MobiDB-lite"/>
    </source>
</evidence>
<dbReference type="Pfam" id="PF25611">
    <property type="entry name" value="KCTD_C"/>
    <property type="match status" value="1"/>
</dbReference>
<evidence type="ECO:0000256" key="5">
    <source>
        <dbReference type="ARBA" id="ARBA00040260"/>
    </source>
</evidence>
<dbReference type="Pfam" id="PF01754">
    <property type="entry name" value="zf-A20"/>
    <property type="match status" value="1"/>
</dbReference>
<dbReference type="PANTHER" id="PTHR23101">
    <property type="entry name" value="RAB GDP/GTP EXCHANGE FACTOR"/>
    <property type="match status" value="1"/>
</dbReference>
<accession>A0ABQ9DLR0</accession>
<dbReference type="PROSITE" id="PS51205">
    <property type="entry name" value="VPS9"/>
    <property type="match status" value="1"/>
</dbReference>
<dbReference type="InterPro" id="IPR003123">
    <property type="entry name" value="VPS9"/>
</dbReference>
<keyword evidence="2" id="KW-0479">Metal-binding</keyword>
<dbReference type="Pfam" id="PF02204">
    <property type="entry name" value="VPS9"/>
    <property type="match status" value="1"/>
</dbReference>
<feature type="domain" description="VPS9" evidence="8">
    <location>
        <begin position="586"/>
        <end position="729"/>
    </location>
</feature>
<dbReference type="Pfam" id="PF18151">
    <property type="entry name" value="DUF5601"/>
    <property type="match status" value="1"/>
</dbReference>
<dbReference type="InterPro" id="IPR045046">
    <property type="entry name" value="Vps9-like"/>
</dbReference>
<evidence type="ECO:0000256" key="2">
    <source>
        <dbReference type="ARBA" id="ARBA00022723"/>
    </source>
</evidence>
<dbReference type="Pfam" id="PF02214">
    <property type="entry name" value="BTB_2"/>
    <property type="match status" value="1"/>
</dbReference>
<feature type="compositionally biased region" description="Polar residues" evidence="6">
    <location>
        <begin position="1"/>
        <end position="11"/>
    </location>
</feature>
<dbReference type="SUPFAM" id="SSF57716">
    <property type="entry name" value="Glucocorticoid receptor-like (DNA-binding domain)"/>
    <property type="match status" value="1"/>
</dbReference>
<dbReference type="InterPro" id="IPR002653">
    <property type="entry name" value="Znf_A20"/>
</dbReference>
<dbReference type="InterPro" id="IPR057891">
    <property type="entry name" value="BTB_KCTD7"/>
</dbReference>
<dbReference type="InterPro" id="IPR041545">
    <property type="entry name" value="DUF5601"/>
</dbReference>
<evidence type="ECO:0000313" key="9">
    <source>
        <dbReference type="EMBL" id="KAJ7423091.1"/>
    </source>
</evidence>
<organism evidence="9 10">
    <name type="scientific">Willisornis vidua</name>
    <name type="common">Xingu scale-backed antbird</name>
    <dbReference type="NCBI Taxonomy" id="1566151"/>
    <lineage>
        <taxon>Eukaryota</taxon>
        <taxon>Metazoa</taxon>
        <taxon>Chordata</taxon>
        <taxon>Craniata</taxon>
        <taxon>Vertebrata</taxon>
        <taxon>Euteleostomi</taxon>
        <taxon>Archelosauria</taxon>
        <taxon>Archosauria</taxon>
        <taxon>Dinosauria</taxon>
        <taxon>Saurischia</taxon>
        <taxon>Theropoda</taxon>
        <taxon>Coelurosauria</taxon>
        <taxon>Aves</taxon>
        <taxon>Neognathae</taxon>
        <taxon>Neoaves</taxon>
        <taxon>Telluraves</taxon>
        <taxon>Australaves</taxon>
        <taxon>Passeriformes</taxon>
        <taxon>Thamnophilidae</taxon>
        <taxon>Willisornis</taxon>
    </lineage>
</organism>
<dbReference type="CDD" id="cd18366">
    <property type="entry name" value="BTB_POZ_KCTD7"/>
    <property type="match status" value="1"/>
</dbReference>
<evidence type="ECO:0000259" key="8">
    <source>
        <dbReference type="PROSITE" id="PS51205"/>
    </source>
</evidence>
<dbReference type="SMART" id="SM00259">
    <property type="entry name" value="ZnF_A20"/>
    <property type="match status" value="1"/>
</dbReference>
<dbReference type="SMART" id="SM00167">
    <property type="entry name" value="VPS9"/>
    <property type="match status" value="1"/>
</dbReference>
<keyword evidence="10" id="KW-1185">Reference proteome</keyword>
<dbReference type="Gene3D" id="1.10.246.120">
    <property type="match status" value="1"/>
</dbReference>
<gene>
    <name evidence="9" type="primary">RABGEF1</name>
    <name evidence="9" type="ORF">WISP_35099</name>
</gene>
<proteinExistence type="predicted"/>
<dbReference type="Gene3D" id="1.20.5.4770">
    <property type="match status" value="1"/>
</dbReference>
<sequence>MVVVTGQNKVSGNPDDAMSSSDAEDDFQEPATPTATQAGQALPLLPQQFPEVVPLNVGGMHFATRLSTLRRYEDTMLAAMFSGRHYIPTDAEGRYFIDRDGTYFGDILNFLRSGDLPPRERVRAVYKEAQYYSIGPLLDSLEDIQPLKGEKVRQAFLGLMPYYKDHLERIVEIAKLRAMQRKARFAKLKVCVFKEEMPITPYECPHFNSLRFERSEGETKLFEHHCEVDVSFGPWEAVADVYDLLHCIVTDLSARGITVDHHCVGVCDKHLINHYYCKRPIYEFKITWWKKMSLKSERRGIHVDQSELLCKKGCGYYGNPAWQGFCSKCWREEYHKARQKQIQEDWELAERLQREEEEAFASSQSTQGAQSLTFSKFEEKKTNEKTRKVTTVKKFFTASSRAGAKKVSKADVLCPIFPAEIQDSKAPSPSIHRQASIETDRVSKEFIEFLKTYHKPGQDIYKQCKLFLDTMNHKRDLSIEEQSECAQDFYQNVADKLQTRWKESEDIPILSIVCEFRLAQASHRFDDVGIKLCEIFQRALGYFIYLWDLYLSVPPEKVEKAMDQIEKYIMTRQYKYVFCPETTDDEKKDLAVQKRIRALHWVTPQMLCVPVNEEIPEVSDMVVKAITDIIEMDSKRVPRDKLACITKCSKHIFNAIKVTKNEPASADDFLPTLIYIVLKGNPPRLQSNIQYITRFCNPSRLMTGEDGYYFTNLCCAVAFIEKLDAQSLNLSQEDFDRFMTGQTSPKKQECDSFSPDVCLGVKQMCKSLDLLSQLNERQERIVSEAKKLEKDLIDWTDGITKEVEEIVEKYPLEIKPKSQALAAIDSENVENDKLPPPLQPQVYAG</sequence>
<dbReference type="EMBL" id="WHWB01032906">
    <property type="protein sequence ID" value="KAJ7423091.1"/>
    <property type="molecule type" value="Genomic_DNA"/>
</dbReference>
<feature type="region of interest" description="Disordered" evidence="6">
    <location>
        <begin position="1"/>
        <end position="35"/>
    </location>
</feature>
<comment type="subcellular location">
    <subcellularLocation>
        <location evidence="1">Cytoplasm</location>
        <location evidence="1">Cytosol</location>
    </subcellularLocation>
</comment>
<evidence type="ECO:0000256" key="3">
    <source>
        <dbReference type="ARBA" id="ARBA00022771"/>
    </source>
</evidence>
<feature type="region of interest" description="Disordered" evidence="6">
    <location>
        <begin position="826"/>
        <end position="845"/>
    </location>
</feature>
<dbReference type="InterPro" id="IPR037191">
    <property type="entry name" value="VPS9_dom_sf"/>
</dbReference>
<evidence type="ECO:0000256" key="4">
    <source>
        <dbReference type="ARBA" id="ARBA00022833"/>
    </source>
</evidence>
<dbReference type="Gene3D" id="1.20.1050.80">
    <property type="entry name" value="VPS9 domain"/>
    <property type="match status" value="1"/>
</dbReference>
<protein>
    <recommendedName>
        <fullName evidence="5">BTB/POZ domain-containing protein KCTD7</fullName>
    </recommendedName>
</protein>
<dbReference type="SMART" id="SM00225">
    <property type="entry name" value="BTB"/>
    <property type="match status" value="1"/>
</dbReference>
<dbReference type="InterPro" id="IPR000210">
    <property type="entry name" value="BTB/POZ_dom"/>
</dbReference>
<keyword evidence="4" id="KW-0862">Zinc</keyword>
<dbReference type="SUPFAM" id="SSF109993">
    <property type="entry name" value="VPS9 domain"/>
    <property type="match status" value="1"/>
</dbReference>